<dbReference type="EMBL" id="LGSZ01000049">
    <property type="protein sequence ID" value="KPH79454.1"/>
    <property type="molecule type" value="Genomic_DNA"/>
</dbReference>
<dbReference type="AlphaFoldDB" id="A0A0N1F4X6"/>
<dbReference type="PROSITE" id="PS51257">
    <property type="entry name" value="PROKAR_LIPOPROTEIN"/>
    <property type="match status" value="1"/>
</dbReference>
<organism evidence="2 3">
    <name type="scientific">Bosea vaviloviae</name>
    <dbReference type="NCBI Taxonomy" id="1526658"/>
    <lineage>
        <taxon>Bacteria</taxon>
        <taxon>Pseudomonadati</taxon>
        <taxon>Pseudomonadota</taxon>
        <taxon>Alphaproteobacteria</taxon>
        <taxon>Hyphomicrobiales</taxon>
        <taxon>Boseaceae</taxon>
        <taxon>Bosea</taxon>
    </lineage>
</organism>
<feature type="chain" id="PRO_5005870884" description="Type IV secretion system protein VirB7" evidence="1">
    <location>
        <begin position="20"/>
        <end position="99"/>
    </location>
</feature>
<evidence type="ECO:0000313" key="3">
    <source>
        <dbReference type="Proteomes" id="UP000037822"/>
    </source>
</evidence>
<dbReference type="Proteomes" id="UP000037822">
    <property type="component" value="Unassembled WGS sequence"/>
</dbReference>
<evidence type="ECO:0000256" key="1">
    <source>
        <dbReference type="SAM" id="SignalP"/>
    </source>
</evidence>
<dbReference type="PATRIC" id="fig|1526658.3.peg.4252"/>
<evidence type="ECO:0008006" key="4">
    <source>
        <dbReference type="Google" id="ProtNLM"/>
    </source>
</evidence>
<keyword evidence="3" id="KW-1185">Reference proteome</keyword>
<reference evidence="2 3" key="1">
    <citation type="submission" date="2015-07" db="EMBL/GenBank/DDBJ databases">
        <title>Whole genome sequencing of Bosea vaviloviae isolated from cave pool.</title>
        <authorList>
            <person name="Tan N.E.H."/>
            <person name="Lee Y.P."/>
            <person name="Gan H.M."/>
            <person name="Barton H."/>
            <person name="Savka M.A."/>
        </authorList>
    </citation>
    <scope>NUCLEOTIDE SEQUENCE [LARGE SCALE GENOMIC DNA]</scope>
    <source>
        <strain evidence="2 3">SD260</strain>
    </source>
</reference>
<evidence type="ECO:0000313" key="2">
    <source>
        <dbReference type="EMBL" id="KPH79454.1"/>
    </source>
</evidence>
<gene>
    <name evidence="2" type="ORF">AE618_18495</name>
</gene>
<name>A0A0N1F4X6_9HYPH</name>
<dbReference type="RefSeq" id="WP_054210547.1">
    <property type="nucleotide sequence ID" value="NZ_LGSZ01000049.1"/>
</dbReference>
<feature type="signal peptide" evidence="1">
    <location>
        <begin position="1"/>
        <end position="19"/>
    </location>
</feature>
<sequence length="99" mass="10481">MNCRVIASIVLAMAVTGCAGWNKGAPSCDGSAKRPLNRSLWDWEANPPAAPKPDTPVVKRLGKAQPELPAHGIGRAATAWSAFDTARSFRPCSEATRHG</sequence>
<keyword evidence="1" id="KW-0732">Signal</keyword>
<dbReference type="OrthoDB" id="8280200at2"/>
<proteinExistence type="predicted"/>
<comment type="caution">
    <text evidence="2">The sequence shown here is derived from an EMBL/GenBank/DDBJ whole genome shotgun (WGS) entry which is preliminary data.</text>
</comment>
<accession>A0A0N1F4X6</accession>
<protein>
    <recommendedName>
        <fullName evidence="4">Type IV secretion system protein VirB7</fullName>
    </recommendedName>
</protein>